<sequence length="143" mass="16156">MADSFTTEKDGQTNVARDERELLDQLLEPEVQESLTVLVKELPKLTELVKILSSSYDTVQSLATDEVLKKDTVEFMSEVAEPLKHSVKEVTQNAIEAKDHAESSSEVIGLFGLMKMLKDPQAQKMFRFVNAYLKVSAERNHKE</sequence>
<dbReference type="AlphaFoldDB" id="A0A1H0IR09"/>
<name>A0A1H0IR09_HALAD</name>
<gene>
    <name evidence="1" type="ORF">SAMN05421677_104162</name>
</gene>
<proteinExistence type="predicted"/>
<reference evidence="2" key="1">
    <citation type="submission" date="2016-10" db="EMBL/GenBank/DDBJ databases">
        <authorList>
            <person name="Varghese N."/>
            <person name="Submissions S."/>
        </authorList>
    </citation>
    <scope>NUCLEOTIDE SEQUENCE [LARGE SCALE GENOMIC DNA]</scope>
    <source>
        <strain evidence="2">CGMCC 1.3703</strain>
    </source>
</reference>
<protein>
    <submittedName>
        <fullName evidence="1">Uncharacterized conserved protein YjgD, DUF1641 family</fullName>
    </submittedName>
</protein>
<organism evidence="1 2">
    <name type="scientific">Halobacillus aidingensis</name>
    <dbReference type="NCBI Taxonomy" id="240303"/>
    <lineage>
        <taxon>Bacteria</taxon>
        <taxon>Bacillati</taxon>
        <taxon>Bacillota</taxon>
        <taxon>Bacilli</taxon>
        <taxon>Bacillales</taxon>
        <taxon>Bacillaceae</taxon>
        <taxon>Halobacillus</taxon>
    </lineage>
</organism>
<dbReference type="OrthoDB" id="2374761at2"/>
<accession>A0A1H0IR09</accession>
<dbReference type="EMBL" id="FNIZ01000004">
    <property type="protein sequence ID" value="SDO33884.1"/>
    <property type="molecule type" value="Genomic_DNA"/>
</dbReference>
<keyword evidence="2" id="KW-1185">Reference proteome</keyword>
<dbReference type="RefSeq" id="WP_089651572.1">
    <property type="nucleotide sequence ID" value="NZ_FNIZ01000004.1"/>
</dbReference>
<evidence type="ECO:0000313" key="1">
    <source>
        <dbReference type="EMBL" id="SDO33884.1"/>
    </source>
</evidence>
<evidence type="ECO:0000313" key="2">
    <source>
        <dbReference type="Proteomes" id="UP000198860"/>
    </source>
</evidence>
<dbReference type="PANTHER" id="PTHR39180:SF2">
    <property type="entry name" value="DUF1641 DOMAIN-CONTAINING PROTEIN"/>
    <property type="match status" value="1"/>
</dbReference>
<dbReference type="STRING" id="240303.SAMN05421677_104162"/>
<dbReference type="Proteomes" id="UP000198860">
    <property type="component" value="Unassembled WGS sequence"/>
</dbReference>
<dbReference type="PANTHER" id="PTHR39180">
    <property type="match status" value="1"/>
</dbReference>